<dbReference type="Proteomes" id="UP000813461">
    <property type="component" value="Unassembled WGS sequence"/>
</dbReference>
<sequence length="275" mass="30704">MRTLNSSLAHYPLCTPQKSSLIREPMMSRPALPSLGLDTICPSCLDLDLEKYGKANSGQYCSEAVLLQDILTSANLGCKECQLLAFAVEPYARQHGSADIVATERNSHGQFFCRLYREPKISIDGEGHGAVEARAHLELGKIWVDESTDTTWPQDLPVSERISGYTGSNESVIRASRWLETCISEHRCRGLTHAPLTTKVLRIEATERVQLHIPDEEVGSYACLSHCWGDRLHSPLKTTNATLEAFQAEVPWSDLPETFRHAISFCFRLGIFYHG</sequence>
<keyword evidence="2" id="KW-1185">Reference proteome</keyword>
<gene>
    <name evidence="1" type="ORF">FB567DRAFT_333233</name>
</gene>
<protein>
    <recommendedName>
        <fullName evidence="3">Heterokaryon incompatibility domain-containing protein</fullName>
    </recommendedName>
</protein>
<evidence type="ECO:0000313" key="2">
    <source>
        <dbReference type="Proteomes" id="UP000813461"/>
    </source>
</evidence>
<dbReference type="PANTHER" id="PTHR33112:SF9">
    <property type="entry name" value="HETEROKARYON INCOMPATIBILITY DOMAIN-CONTAINING PROTEIN"/>
    <property type="match status" value="1"/>
</dbReference>
<evidence type="ECO:0008006" key="3">
    <source>
        <dbReference type="Google" id="ProtNLM"/>
    </source>
</evidence>
<evidence type="ECO:0000313" key="1">
    <source>
        <dbReference type="EMBL" id="KAH7088199.1"/>
    </source>
</evidence>
<proteinExistence type="predicted"/>
<dbReference type="OrthoDB" id="5125733at2759"/>
<reference evidence="1" key="1">
    <citation type="journal article" date="2021" name="Nat. Commun.">
        <title>Genetic determinants of endophytism in the Arabidopsis root mycobiome.</title>
        <authorList>
            <person name="Mesny F."/>
            <person name="Miyauchi S."/>
            <person name="Thiergart T."/>
            <person name="Pickel B."/>
            <person name="Atanasova L."/>
            <person name="Karlsson M."/>
            <person name="Huettel B."/>
            <person name="Barry K.W."/>
            <person name="Haridas S."/>
            <person name="Chen C."/>
            <person name="Bauer D."/>
            <person name="Andreopoulos W."/>
            <person name="Pangilinan J."/>
            <person name="LaButti K."/>
            <person name="Riley R."/>
            <person name="Lipzen A."/>
            <person name="Clum A."/>
            <person name="Drula E."/>
            <person name="Henrissat B."/>
            <person name="Kohler A."/>
            <person name="Grigoriev I.V."/>
            <person name="Martin F.M."/>
            <person name="Hacquard S."/>
        </authorList>
    </citation>
    <scope>NUCLEOTIDE SEQUENCE</scope>
    <source>
        <strain evidence="1">MPI-SDFR-AT-0120</strain>
    </source>
</reference>
<organism evidence="1 2">
    <name type="scientific">Paraphoma chrysanthemicola</name>
    <dbReference type="NCBI Taxonomy" id="798071"/>
    <lineage>
        <taxon>Eukaryota</taxon>
        <taxon>Fungi</taxon>
        <taxon>Dikarya</taxon>
        <taxon>Ascomycota</taxon>
        <taxon>Pezizomycotina</taxon>
        <taxon>Dothideomycetes</taxon>
        <taxon>Pleosporomycetidae</taxon>
        <taxon>Pleosporales</taxon>
        <taxon>Pleosporineae</taxon>
        <taxon>Phaeosphaeriaceae</taxon>
        <taxon>Paraphoma</taxon>
    </lineage>
</organism>
<dbReference type="EMBL" id="JAGMVJ010000008">
    <property type="protein sequence ID" value="KAH7088199.1"/>
    <property type="molecule type" value="Genomic_DNA"/>
</dbReference>
<dbReference type="AlphaFoldDB" id="A0A8K0R8X6"/>
<comment type="caution">
    <text evidence="1">The sequence shown here is derived from an EMBL/GenBank/DDBJ whole genome shotgun (WGS) entry which is preliminary data.</text>
</comment>
<name>A0A8K0R8X6_9PLEO</name>
<accession>A0A8K0R8X6</accession>
<dbReference type="PANTHER" id="PTHR33112">
    <property type="entry name" value="DOMAIN PROTEIN, PUTATIVE-RELATED"/>
    <property type="match status" value="1"/>
</dbReference>